<dbReference type="OrthoDB" id="5300823at2759"/>
<dbReference type="EMBL" id="CAACVS010000511">
    <property type="protein sequence ID" value="VEU43048.1"/>
    <property type="molecule type" value="Genomic_DNA"/>
</dbReference>
<organism evidence="4 5">
    <name type="scientific">Pseudo-nitzschia multistriata</name>
    <dbReference type="NCBI Taxonomy" id="183589"/>
    <lineage>
        <taxon>Eukaryota</taxon>
        <taxon>Sar</taxon>
        <taxon>Stramenopiles</taxon>
        <taxon>Ochrophyta</taxon>
        <taxon>Bacillariophyta</taxon>
        <taxon>Bacillariophyceae</taxon>
        <taxon>Bacillariophycidae</taxon>
        <taxon>Bacillariales</taxon>
        <taxon>Bacillariaceae</taxon>
        <taxon>Pseudo-nitzschia</taxon>
    </lineage>
</organism>
<feature type="domain" description="Pyridoxamine 5'-phosphate oxidase N-terminal" evidence="3">
    <location>
        <begin position="76"/>
        <end position="228"/>
    </location>
</feature>
<accession>A0A448ZLZ1</accession>
<dbReference type="InterPro" id="IPR012349">
    <property type="entry name" value="Split_barrel_FMN-bd"/>
</dbReference>
<gene>
    <name evidence="4" type="ORF">PSNMU_V1.4_AUG-EV-PASAV3_0100460</name>
</gene>
<feature type="transmembrane region" description="Helical" evidence="2">
    <location>
        <begin position="18"/>
        <end position="40"/>
    </location>
</feature>
<evidence type="ECO:0000256" key="2">
    <source>
        <dbReference type="SAM" id="Phobius"/>
    </source>
</evidence>
<dbReference type="GO" id="GO:0005634">
    <property type="term" value="C:nucleus"/>
    <property type="evidence" value="ECO:0007669"/>
    <property type="project" value="TreeGrafter"/>
</dbReference>
<dbReference type="Gene3D" id="2.30.110.10">
    <property type="entry name" value="Electron Transport, Fmn-binding Protein, Chain A"/>
    <property type="match status" value="1"/>
</dbReference>
<keyword evidence="2" id="KW-1133">Transmembrane helix</keyword>
<keyword evidence="5" id="KW-1185">Reference proteome</keyword>
<dbReference type="InterPro" id="IPR052841">
    <property type="entry name" value="PMP_oxidase-like"/>
</dbReference>
<name>A0A448ZLZ1_9STRA</name>
<dbReference type="PANTHER" id="PTHR28040">
    <property type="entry name" value="PYRIDOXAMINE 5'-PHOSPHATE OXIDASE YLR456W HOMOLOG-RELATED"/>
    <property type="match status" value="1"/>
</dbReference>
<keyword evidence="2" id="KW-0472">Membrane</keyword>
<keyword evidence="2" id="KW-0812">Transmembrane</keyword>
<proteinExistence type="predicted"/>
<reference evidence="4 5" key="1">
    <citation type="submission" date="2019-01" db="EMBL/GenBank/DDBJ databases">
        <authorList>
            <person name="Ferrante I. M."/>
        </authorList>
    </citation>
    <scope>NUCLEOTIDE SEQUENCE [LARGE SCALE GENOMIC DNA]</scope>
    <source>
        <strain evidence="4 5">B856</strain>
    </source>
</reference>
<feature type="region of interest" description="Disordered" evidence="1">
    <location>
        <begin position="50"/>
        <end position="73"/>
    </location>
</feature>
<dbReference type="SUPFAM" id="SSF50475">
    <property type="entry name" value="FMN-binding split barrel"/>
    <property type="match status" value="1"/>
</dbReference>
<evidence type="ECO:0000256" key="1">
    <source>
        <dbReference type="SAM" id="MobiDB-lite"/>
    </source>
</evidence>
<sequence>MAIYNTSSNNNHASNASVLSIVIGTTFVVGTLSSVGWYYYFTRATISKDSGDDNGSNKSSLSPAKPSSSLIKPPFPQTLRDMLSVCRLAYLSTVDNAAGSSHLSLMRFTYLHDESDGEVVIMSTNRKTKKFDMLCRQNGVALLVHDFDGITKQQLAAAAANEINDDDKADPEHPKILRSITLNGNCRILDGSSDEERYRRAHLAHNPDYPQFIVGDDIAVLCIDVTSARICDLNDRVVHWNVEDAALAAATTAMPPSPLAETARV</sequence>
<dbReference type="InterPro" id="IPR011576">
    <property type="entry name" value="Pyridox_Oxase_N"/>
</dbReference>
<dbReference type="PANTHER" id="PTHR28040:SF1">
    <property type="entry name" value="PYRIDOXAMINE 5'-PHOSPHATE OXIDASE YLR456W HOMOLOG-RELATED"/>
    <property type="match status" value="1"/>
</dbReference>
<dbReference type="Proteomes" id="UP000291116">
    <property type="component" value="Unassembled WGS sequence"/>
</dbReference>
<dbReference type="Pfam" id="PF01243">
    <property type="entry name" value="PNPOx_N"/>
    <property type="match status" value="1"/>
</dbReference>
<protein>
    <recommendedName>
        <fullName evidence="3">Pyridoxamine 5'-phosphate oxidase N-terminal domain-containing protein</fullName>
    </recommendedName>
</protein>
<feature type="compositionally biased region" description="Low complexity" evidence="1">
    <location>
        <begin position="53"/>
        <end position="72"/>
    </location>
</feature>
<evidence type="ECO:0000313" key="4">
    <source>
        <dbReference type="EMBL" id="VEU43048.1"/>
    </source>
</evidence>
<dbReference type="GO" id="GO:0005737">
    <property type="term" value="C:cytoplasm"/>
    <property type="evidence" value="ECO:0007669"/>
    <property type="project" value="TreeGrafter"/>
</dbReference>
<dbReference type="AlphaFoldDB" id="A0A448ZLZ1"/>
<evidence type="ECO:0000313" key="5">
    <source>
        <dbReference type="Proteomes" id="UP000291116"/>
    </source>
</evidence>
<evidence type="ECO:0000259" key="3">
    <source>
        <dbReference type="Pfam" id="PF01243"/>
    </source>
</evidence>